<dbReference type="Proteomes" id="UP001549167">
    <property type="component" value="Unassembled WGS sequence"/>
</dbReference>
<evidence type="ECO:0000313" key="1">
    <source>
        <dbReference type="EMBL" id="MET3683157.1"/>
    </source>
</evidence>
<dbReference type="InterPro" id="IPR023393">
    <property type="entry name" value="START-like_dom_sf"/>
</dbReference>
<dbReference type="RefSeq" id="WP_354219750.1">
    <property type="nucleotide sequence ID" value="NZ_JBEPMX010000005.1"/>
</dbReference>
<dbReference type="InterPro" id="IPR019587">
    <property type="entry name" value="Polyketide_cyclase/dehydratase"/>
</dbReference>
<dbReference type="SUPFAM" id="SSF55961">
    <property type="entry name" value="Bet v1-like"/>
    <property type="match status" value="1"/>
</dbReference>
<protein>
    <recommendedName>
        <fullName evidence="3">SRPBCC family protein</fullName>
    </recommendedName>
</protein>
<proteinExistence type="predicted"/>
<reference evidence="1 2" key="1">
    <citation type="submission" date="2024-06" db="EMBL/GenBank/DDBJ databases">
        <title>Genomic Encyclopedia of Type Strains, Phase IV (KMG-IV): sequencing the most valuable type-strain genomes for metagenomic binning, comparative biology and taxonomic classification.</title>
        <authorList>
            <person name="Goeker M."/>
        </authorList>
    </citation>
    <scope>NUCLEOTIDE SEQUENCE [LARGE SCALE GENOMIC DNA]</scope>
    <source>
        <strain evidence="1 2">DSM 23520</strain>
    </source>
</reference>
<organism evidence="1 2">
    <name type="scientific">Alkalibacillus flavidus</name>
    <dbReference type="NCBI Taxonomy" id="546021"/>
    <lineage>
        <taxon>Bacteria</taxon>
        <taxon>Bacillati</taxon>
        <taxon>Bacillota</taxon>
        <taxon>Bacilli</taxon>
        <taxon>Bacillales</taxon>
        <taxon>Bacillaceae</taxon>
        <taxon>Alkalibacillus</taxon>
    </lineage>
</organism>
<dbReference type="Gene3D" id="3.30.530.20">
    <property type="match status" value="1"/>
</dbReference>
<gene>
    <name evidence="1" type="ORF">ABID56_001248</name>
</gene>
<dbReference type="Pfam" id="PF10604">
    <property type="entry name" value="Polyketide_cyc2"/>
    <property type="match status" value="1"/>
</dbReference>
<accession>A0ABV2KUA7</accession>
<sequence length="154" mass="18305">MLTWHEEQVIPVHIDHVWTLFQPDQLHRIMPNVVKHELVEGNHGEPGAKYEQSYQQGKRVETYIVETLEHDDQPNEKHWKMKFAIGRAFQIETEYTLKKQNDSETLFIYKGKNEGTNWFGKLMMKMMSRKSNDKVLTKFMNRVEAEAKKEVEQA</sequence>
<evidence type="ECO:0008006" key="3">
    <source>
        <dbReference type="Google" id="ProtNLM"/>
    </source>
</evidence>
<comment type="caution">
    <text evidence="1">The sequence shown here is derived from an EMBL/GenBank/DDBJ whole genome shotgun (WGS) entry which is preliminary data.</text>
</comment>
<name>A0ABV2KUA7_9BACI</name>
<keyword evidence="2" id="KW-1185">Reference proteome</keyword>
<dbReference type="EMBL" id="JBEPMX010000005">
    <property type="protein sequence ID" value="MET3683157.1"/>
    <property type="molecule type" value="Genomic_DNA"/>
</dbReference>
<evidence type="ECO:0000313" key="2">
    <source>
        <dbReference type="Proteomes" id="UP001549167"/>
    </source>
</evidence>